<evidence type="ECO:0000313" key="3">
    <source>
        <dbReference type="EMBL" id="PSS16585.1"/>
    </source>
</evidence>
<organism evidence="3 4">
    <name type="scientific">Amorphotheca resinae ATCC 22711</name>
    <dbReference type="NCBI Taxonomy" id="857342"/>
    <lineage>
        <taxon>Eukaryota</taxon>
        <taxon>Fungi</taxon>
        <taxon>Dikarya</taxon>
        <taxon>Ascomycota</taxon>
        <taxon>Pezizomycotina</taxon>
        <taxon>Leotiomycetes</taxon>
        <taxon>Helotiales</taxon>
        <taxon>Amorphothecaceae</taxon>
        <taxon>Amorphotheca</taxon>
    </lineage>
</organism>
<dbReference type="GeneID" id="36572185"/>
<feature type="region of interest" description="Disordered" evidence="1">
    <location>
        <begin position="82"/>
        <end position="110"/>
    </location>
</feature>
<feature type="compositionally biased region" description="Basic and acidic residues" evidence="1">
    <location>
        <begin position="99"/>
        <end position="110"/>
    </location>
</feature>
<name>A0A2T3AZK4_AMORE</name>
<feature type="chain" id="PRO_5015417868" description="Secreted protein" evidence="2">
    <location>
        <begin position="35"/>
        <end position="110"/>
    </location>
</feature>
<keyword evidence="4" id="KW-1185">Reference proteome</keyword>
<dbReference type="EMBL" id="KZ679012">
    <property type="protein sequence ID" value="PSS16585.1"/>
    <property type="molecule type" value="Genomic_DNA"/>
</dbReference>
<dbReference type="Proteomes" id="UP000241818">
    <property type="component" value="Unassembled WGS sequence"/>
</dbReference>
<evidence type="ECO:0000313" key="4">
    <source>
        <dbReference type="Proteomes" id="UP000241818"/>
    </source>
</evidence>
<dbReference type="AlphaFoldDB" id="A0A2T3AZK4"/>
<evidence type="ECO:0000256" key="1">
    <source>
        <dbReference type="SAM" id="MobiDB-lite"/>
    </source>
</evidence>
<gene>
    <name evidence="3" type="ORF">M430DRAFT_19565</name>
</gene>
<keyword evidence="2" id="KW-0732">Signal</keyword>
<proteinExistence type="predicted"/>
<sequence length="110" mass="11741">MATADVILSRASLHASLLAPAALNLVALVTLGGSEPTLPSLVTIAGLRLPRYSSALSATTLLRAEPSTSGLRTQESTRRFYRKLPTGRPLSRRLGAKARRTDAETQVRDS</sequence>
<feature type="signal peptide" evidence="2">
    <location>
        <begin position="1"/>
        <end position="34"/>
    </location>
</feature>
<dbReference type="RefSeq" id="XP_024720093.1">
    <property type="nucleotide sequence ID" value="XM_024864104.1"/>
</dbReference>
<reference evidence="3 4" key="1">
    <citation type="journal article" date="2018" name="New Phytol.">
        <title>Comparative genomics and transcriptomics depict ericoid mycorrhizal fungi as versatile saprotrophs and plant mutualists.</title>
        <authorList>
            <person name="Martino E."/>
            <person name="Morin E."/>
            <person name="Grelet G.A."/>
            <person name="Kuo A."/>
            <person name="Kohler A."/>
            <person name="Daghino S."/>
            <person name="Barry K.W."/>
            <person name="Cichocki N."/>
            <person name="Clum A."/>
            <person name="Dockter R.B."/>
            <person name="Hainaut M."/>
            <person name="Kuo R.C."/>
            <person name="LaButti K."/>
            <person name="Lindahl B.D."/>
            <person name="Lindquist E.A."/>
            <person name="Lipzen A."/>
            <person name="Khouja H.R."/>
            <person name="Magnuson J."/>
            <person name="Murat C."/>
            <person name="Ohm R.A."/>
            <person name="Singer S.W."/>
            <person name="Spatafora J.W."/>
            <person name="Wang M."/>
            <person name="Veneault-Fourrey C."/>
            <person name="Henrissat B."/>
            <person name="Grigoriev I.V."/>
            <person name="Martin F.M."/>
            <person name="Perotto S."/>
        </authorList>
    </citation>
    <scope>NUCLEOTIDE SEQUENCE [LARGE SCALE GENOMIC DNA]</scope>
    <source>
        <strain evidence="3 4">ATCC 22711</strain>
    </source>
</reference>
<dbReference type="InParanoid" id="A0A2T3AZK4"/>
<protein>
    <recommendedName>
        <fullName evidence="5">Secreted protein</fullName>
    </recommendedName>
</protein>
<evidence type="ECO:0000256" key="2">
    <source>
        <dbReference type="SAM" id="SignalP"/>
    </source>
</evidence>
<accession>A0A2T3AZK4</accession>
<evidence type="ECO:0008006" key="5">
    <source>
        <dbReference type="Google" id="ProtNLM"/>
    </source>
</evidence>